<evidence type="ECO:0000313" key="1">
    <source>
        <dbReference type="EMBL" id="GAH82660.1"/>
    </source>
</evidence>
<name>X1JMH1_9ZZZZ</name>
<feature type="non-terminal residue" evidence="1">
    <location>
        <position position="72"/>
    </location>
</feature>
<sequence>MSKSLTNSIREEARKILQEGKVDFVIGYGQGDNPMRTQPVFIHSVDEVDKLVWPSFGLINLANYLLRYRTTR</sequence>
<proteinExistence type="predicted"/>
<gene>
    <name evidence="1" type="ORF">S03H2_57612</name>
</gene>
<organism evidence="1">
    <name type="scientific">marine sediment metagenome</name>
    <dbReference type="NCBI Taxonomy" id="412755"/>
    <lineage>
        <taxon>unclassified sequences</taxon>
        <taxon>metagenomes</taxon>
        <taxon>ecological metagenomes</taxon>
    </lineage>
</organism>
<dbReference type="EMBL" id="BARU01036940">
    <property type="protein sequence ID" value="GAH82660.1"/>
    <property type="molecule type" value="Genomic_DNA"/>
</dbReference>
<reference evidence="1" key="1">
    <citation type="journal article" date="2014" name="Front. Microbiol.">
        <title>High frequency of phylogenetically diverse reductive dehalogenase-homologous genes in deep subseafloor sedimentary metagenomes.</title>
        <authorList>
            <person name="Kawai M."/>
            <person name="Futagami T."/>
            <person name="Toyoda A."/>
            <person name="Takaki Y."/>
            <person name="Nishi S."/>
            <person name="Hori S."/>
            <person name="Arai W."/>
            <person name="Tsubouchi T."/>
            <person name="Morono Y."/>
            <person name="Uchiyama I."/>
            <person name="Ito T."/>
            <person name="Fujiyama A."/>
            <person name="Inagaki F."/>
            <person name="Takami H."/>
        </authorList>
    </citation>
    <scope>NUCLEOTIDE SEQUENCE</scope>
    <source>
        <strain evidence="1">Expedition CK06-06</strain>
    </source>
</reference>
<comment type="caution">
    <text evidence="1">The sequence shown here is derived from an EMBL/GenBank/DDBJ whole genome shotgun (WGS) entry which is preliminary data.</text>
</comment>
<protein>
    <submittedName>
        <fullName evidence="1">Uncharacterized protein</fullName>
    </submittedName>
</protein>
<accession>X1JMH1</accession>
<dbReference type="AlphaFoldDB" id="X1JMH1"/>